<dbReference type="RefSeq" id="WP_344307524.1">
    <property type="nucleotide sequence ID" value="NZ_BAAANO010000008.1"/>
</dbReference>
<dbReference type="Proteomes" id="UP001500755">
    <property type="component" value="Unassembled WGS sequence"/>
</dbReference>
<feature type="transmembrane region" description="Helical" evidence="2">
    <location>
        <begin position="446"/>
        <end position="467"/>
    </location>
</feature>
<evidence type="ECO:0000256" key="1">
    <source>
        <dbReference type="SAM" id="MobiDB-lite"/>
    </source>
</evidence>
<feature type="compositionally biased region" description="Basic and acidic residues" evidence="1">
    <location>
        <begin position="8"/>
        <end position="24"/>
    </location>
</feature>
<organism evidence="3 4">
    <name type="scientific">Brevibacterium samyangense</name>
    <dbReference type="NCBI Taxonomy" id="366888"/>
    <lineage>
        <taxon>Bacteria</taxon>
        <taxon>Bacillati</taxon>
        <taxon>Actinomycetota</taxon>
        <taxon>Actinomycetes</taxon>
        <taxon>Micrococcales</taxon>
        <taxon>Brevibacteriaceae</taxon>
        <taxon>Brevibacterium</taxon>
    </lineage>
</organism>
<gene>
    <name evidence="3" type="ORF">GCM10009755_09960</name>
</gene>
<feature type="compositionally biased region" description="Low complexity" evidence="1">
    <location>
        <begin position="289"/>
        <end position="308"/>
    </location>
</feature>
<keyword evidence="2" id="KW-1133">Transmembrane helix</keyword>
<name>A0ABP5ERB3_9MICO</name>
<evidence type="ECO:0000313" key="3">
    <source>
        <dbReference type="EMBL" id="GAA2003005.1"/>
    </source>
</evidence>
<keyword evidence="2" id="KW-0472">Membrane</keyword>
<comment type="caution">
    <text evidence="3">The sequence shown here is derived from an EMBL/GenBank/DDBJ whole genome shotgun (WGS) entry which is preliminary data.</text>
</comment>
<sequence>MAEQQFMTRKERREAERRAREAEQARLNAEVAKIREETPAAPTSPAAPSESAGTAEAPAAGAAPASAQSAPSPTPAASPSAAPAQKSAPEKPADLPHFETRAELRRYLREHGLEPKPVDADEAPAGFVEGRTPPPESVAPSKPGRHTASIPVVTEDQAKGVPAKPAGSPSTGEQRTAPTAGKTAAAKAPAAEAPTTKTPASKPAQATPAQQAPNAEAGPAKSAGKKDPTAKPGEAAATAKPAEAAATAKPVEKKTPAANENQDAKPNQDAKSAVTPQPQKGGAGKPGRAKPASGPAAKQQKGGAQQKPTAPEKPAGKKAADTLAPAKGPSDSGPPTQVQPVVGGGDSVDPTDFTARRQAATSQDDSTGSIPTRVRRAPVVMPPTTGGIHVVTGQTPAVDGSASSGAADDGDGDEVAHPPAPPVPARDVTQQDGDILVGEVPSKVPFLILAAFAAVALVLIVVALFLIF</sequence>
<keyword evidence="4" id="KW-1185">Reference proteome</keyword>
<evidence type="ECO:0000313" key="4">
    <source>
        <dbReference type="Proteomes" id="UP001500755"/>
    </source>
</evidence>
<feature type="compositionally biased region" description="Polar residues" evidence="1">
    <location>
        <begin position="359"/>
        <end position="370"/>
    </location>
</feature>
<evidence type="ECO:0000256" key="2">
    <source>
        <dbReference type="SAM" id="Phobius"/>
    </source>
</evidence>
<feature type="compositionally biased region" description="Basic and acidic residues" evidence="1">
    <location>
        <begin position="88"/>
        <end position="119"/>
    </location>
</feature>
<feature type="compositionally biased region" description="Low complexity" evidence="1">
    <location>
        <begin position="176"/>
        <end position="217"/>
    </location>
</feature>
<feature type="region of interest" description="Disordered" evidence="1">
    <location>
        <begin position="1"/>
        <end position="428"/>
    </location>
</feature>
<evidence type="ECO:0008006" key="5">
    <source>
        <dbReference type="Google" id="ProtNLM"/>
    </source>
</evidence>
<keyword evidence="2" id="KW-0812">Transmembrane</keyword>
<feature type="compositionally biased region" description="Low complexity" evidence="1">
    <location>
        <begin position="230"/>
        <end position="249"/>
    </location>
</feature>
<proteinExistence type="predicted"/>
<feature type="compositionally biased region" description="Low complexity" evidence="1">
    <location>
        <begin position="39"/>
        <end position="87"/>
    </location>
</feature>
<dbReference type="EMBL" id="BAAANO010000008">
    <property type="protein sequence ID" value="GAA2003005.1"/>
    <property type="molecule type" value="Genomic_DNA"/>
</dbReference>
<protein>
    <recommendedName>
        <fullName evidence="5">Meckel syndrome type 1 protein</fullName>
    </recommendedName>
</protein>
<accession>A0ABP5ERB3</accession>
<reference evidence="4" key="1">
    <citation type="journal article" date="2019" name="Int. J. Syst. Evol. Microbiol.">
        <title>The Global Catalogue of Microorganisms (GCM) 10K type strain sequencing project: providing services to taxonomists for standard genome sequencing and annotation.</title>
        <authorList>
            <consortium name="The Broad Institute Genomics Platform"/>
            <consortium name="The Broad Institute Genome Sequencing Center for Infectious Disease"/>
            <person name="Wu L."/>
            <person name="Ma J."/>
        </authorList>
    </citation>
    <scope>NUCLEOTIDE SEQUENCE [LARGE SCALE GENOMIC DNA]</scope>
    <source>
        <strain evidence="4">JCM 14546</strain>
    </source>
</reference>